<reference evidence="1" key="2">
    <citation type="submission" date="2020-11" db="EMBL/GenBank/DDBJ databases">
        <authorList>
            <person name="McCartney M.A."/>
            <person name="Auch B."/>
            <person name="Kono T."/>
            <person name="Mallez S."/>
            <person name="Becker A."/>
            <person name="Gohl D.M."/>
            <person name="Silverstein K.A.T."/>
            <person name="Koren S."/>
            <person name="Bechman K.B."/>
            <person name="Herman A."/>
            <person name="Abrahante J.E."/>
            <person name="Garbe J."/>
        </authorList>
    </citation>
    <scope>NUCLEOTIDE SEQUENCE</scope>
    <source>
        <strain evidence="1">Duluth1</strain>
        <tissue evidence="1">Whole animal</tissue>
    </source>
</reference>
<organism evidence="1 2">
    <name type="scientific">Dreissena polymorpha</name>
    <name type="common">Zebra mussel</name>
    <name type="synonym">Mytilus polymorpha</name>
    <dbReference type="NCBI Taxonomy" id="45954"/>
    <lineage>
        <taxon>Eukaryota</taxon>
        <taxon>Metazoa</taxon>
        <taxon>Spiralia</taxon>
        <taxon>Lophotrochozoa</taxon>
        <taxon>Mollusca</taxon>
        <taxon>Bivalvia</taxon>
        <taxon>Autobranchia</taxon>
        <taxon>Heteroconchia</taxon>
        <taxon>Euheterodonta</taxon>
        <taxon>Imparidentia</taxon>
        <taxon>Neoheterodontei</taxon>
        <taxon>Myida</taxon>
        <taxon>Dreissenoidea</taxon>
        <taxon>Dreissenidae</taxon>
        <taxon>Dreissena</taxon>
    </lineage>
</organism>
<dbReference type="GO" id="GO:0016887">
    <property type="term" value="F:ATP hydrolysis activity"/>
    <property type="evidence" value="ECO:0007669"/>
    <property type="project" value="InterPro"/>
</dbReference>
<dbReference type="EMBL" id="JAIWYP010000012">
    <property type="protein sequence ID" value="KAH3728330.1"/>
    <property type="molecule type" value="Genomic_DNA"/>
</dbReference>
<dbReference type="GO" id="GO:0004842">
    <property type="term" value="F:ubiquitin-protein transferase activity"/>
    <property type="evidence" value="ECO:0007669"/>
    <property type="project" value="InterPro"/>
</dbReference>
<sequence>MQAEAITSDGIFTVGFAKGSVETMTEDIITATLPQQDKQYDFRQLQDLQSRLMLVADRNQLTAKETGVSVEMYSLILDSVTRLGNVLRKLRKSGCVLFKSWKSQFWCEQDRRVCVEISIGNEKDLPKLVGRTNQSEKVQHHIPVIAKFLEKCLDEWLAYIKQSRSEFYFLNFFTTDQLVILQQELAQMGSERKLSPHVFSLLSAVKDDCKLADLETALRAAQLEVHTKLSKQRSALDTLDNAGQTEDRDKEIESYNQRSTFVKELVDIGYDQTLAEMALDHVHAEDISSCDVSEAILWCMQQSCDKKEEKMKTENNVQQPNLKFEFTDWNAPSSSTLVSIIETSLRRTYQKSDDGVRPLIENLTDLWTHFLDSVSSSISDFIGLKHLGIILKHLAVSETKSVKRMYASNYKVGEPNLIVCPAGEILKVTLSIYMHDRNQPLPLSDEVLVCHTDTTIDEIEIFWRRAVFADGRKIHCLVNADILNYDVGEATERILHDLILETYHKTGTG</sequence>
<gene>
    <name evidence="1" type="ORF">DPMN_054284</name>
</gene>
<accession>A0A9D4CQ95</accession>
<dbReference type="PANTHER" id="PTHR22605:SF16">
    <property type="entry name" value="E3 UBIQUITIN-PROTEIN LIGASE RNF213"/>
    <property type="match status" value="1"/>
</dbReference>
<dbReference type="AlphaFoldDB" id="A0A9D4CQ95"/>
<comment type="caution">
    <text evidence="1">The sequence shown here is derived from an EMBL/GenBank/DDBJ whole genome shotgun (WGS) entry which is preliminary data.</text>
</comment>
<protein>
    <submittedName>
        <fullName evidence="1">Uncharacterized protein</fullName>
    </submittedName>
</protein>
<dbReference type="PANTHER" id="PTHR22605">
    <property type="entry name" value="RZ-TYPE DOMAIN-CONTAINING PROTEIN"/>
    <property type="match status" value="1"/>
</dbReference>
<reference evidence="1" key="1">
    <citation type="journal article" date="2019" name="bioRxiv">
        <title>The Genome of the Zebra Mussel, Dreissena polymorpha: A Resource for Invasive Species Research.</title>
        <authorList>
            <person name="McCartney M.A."/>
            <person name="Auch B."/>
            <person name="Kono T."/>
            <person name="Mallez S."/>
            <person name="Zhang Y."/>
            <person name="Obille A."/>
            <person name="Becker A."/>
            <person name="Abrahante J.E."/>
            <person name="Garbe J."/>
            <person name="Badalamenti J.P."/>
            <person name="Herman A."/>
            <person name="Mangelson H."/>
            <person name="Liachko I."/>
            <person name="Sullivan S."/>
            <person name="Sone E.D."/>
            <person name="Koren S."/>
            <person name="Silverstein K.A.T."/>
            <person name="Beckman K.B."/>
            <person name="Gohl D.M."/>
        </authorList>
    </citation>
    <scope>NUCLEOTIDE SEQUENCE</scope>
    <source>
        <strain evidence="1">Duluth1</strain>
        <tissue evidence="1">Whole animal</tissue>
    </source>
</reference>
<evidence type="ECO:0000313" key="1">
    <source>
        <dbReference type="EMBL" id="KAH3728330.1"/>
    </source>
</evidence>
<name>A0A9D4CQ95_DREPO</name>
<dbReference type="Proteomes" id="UP000828390">
    <property type="component" value="Unassembled WGS sequence"/>
</dbReference>
<dbReference type="InterPro" id="IPR031248">
    <property type="entry name" value="RNF213"/>
</dbReference>
<evidence type="ECO:0000313" key="2">
    <source>
        <dbReference type="Proteomes" id="UP000828390"/>
    </source>
</evidence>
<proteinExistence type="predicted"/>
<keyword evidence="2" id="KW-1185">Reference proteome</keyword>